<sequence>MRPFEILATLAVFVPFATAGCVTRTSGCSPIENCNRMSGTVVCGTTETASGCQTSILPQSDSGFTTCTCCS</sequence>
<name>A0ACC1SY81_9HYPO</name>
<keyword evidence="2" id="KW-1185">Reference proteome</keyword>
<evidence type="ECO:0000313" key="2">
    <source>
        <dbReference type="Proteomes" id="UP001148629"/>
    </source>
</evidence>
<dbReference type="Proteomes" id="UP001148629">
    <property type="component" value="Unassembled WGS sequence"/>
</dbReference>
<accession>A0ACC1SY81</accession>
<reference evidence="1" key="1">
    <citation type="submission" date="2022-08" db="EMBL/GenBank/DDBJ databases">
        <title>Genome Sequence of Fusarium decemcellulare.</title>
        <authorList>
            <person name="Buettner E."/>
        </authorList>
    </citation>
    <scope>NUCLEOTIDE SEQUENCE</scope>
    <source>
        <strain evidence="1">Babe19</strain>
    </source>
</reference>
<dbReference type="EMBL" id="JANRMS010000039">
    <property type="protein sequence ID" value="KAJ3548781.1"/>
    <property type="molecule type" value="Genomic_DNA"/>
</dbReference>
<comment type="caution">
    <text evidence="1">The sequence shown here is derived from an EMBL/GenBank/DDBJ whole genome shotgun (WGS) entry which is preliminary data.</text>
</comment>
<gene>
    <name evidence="1" type="ORF">NM208_g837</name>
</gene>
<evidence type="ECO:0000313" key="1">
    <source>
        <dbReference type="EMBL" id="KAJ3548781.1"/>
    </source>
</evidence>
<organism evidence="1 2">
    <name type="scientific">Fusarium decemcellulare</name>
    <dbReference type="NCBI Taxonomy" id="57161"/>
    <lineage>
        <taxon>Eukaryota</taxon>
        <taxon>Fungi</taxon>
        <taxon>Dikarya</taxon>
        <taxon>Ascomycota</taxon>
        <taxon>Pezizomycotina</taxon>
        <taxon>Sordariomycetes</taxon>
        <taxon>Hypocreomycetidae</taxon>
        <taxon>Hypocreales</taxon>
        <taxon>Nectriaceae</taxon>
        <taxon>Fusarium</taxon>
        <taxon>Fusarium decemcellulare species complex</taxon>
    </lineage>
</organism>
<proteinExistence type="predicted"/>
<protein>
    <submittedName>
        <fullName evidence="1">Uncharacterized protein</fullName>
    </submittedName>
</protein>